<proteinExistence type="predicted"/>
<reference evidence="2 3" key="1">
    <citation type="journal article" date="2016" name="Nat. Commun.">
        <title>Thousands of microbial genomes shed light on interconnected biogeochemical processes in an aquifer system.</title>
        <authorList>
            <person name="Anantharaman K."/>
            <person name="Brown C.T."/>
            <person name="Hug L.A."/>
            <person name="Sharon I."/>
            <person name="Castelle C.J."/>
            <person name="Probst A.J."/>
            <person name="Thomas B.C."/>
            <person name="Singh A."/>
            <person name="Wilkins M.J."/>
            <person name="Karaoz U."/>
            <person name="Brodie E.L."/>
            <person name="Williams K.H."/>
            <person name="Hubbard S.S."/>
            <person name="Banfield J.F."/>
        </authorList>
    </citation>
    <scope>NUCLEOTIDE SEQUENCE [LARGE SCALE GENOMIC DNA]</scope>
</reference>
<feature type="domain" description="Glycosyl transferase family 1" evidence="1">
    <location>
        <begin position="191"/>
        <end position="339"/>
    </location>
</feature>
<accession>A0A1F5EWJ6</accession>
<organism evidence="2 3">
    <name type="scientific">Candidatus Collierbacteria bacterium RIFCSPHIGHO2_01_FULL_50_25</name>
    <dbReference type="NCBI Taxonomy" id="1817722"/>
    <lineage>
        <taxon>Bacteria</taxon>
        <taxon>Candidatus Collieribacteriota</taxon>
    </lineage>
</organism>
<dbReference type="STRING" id="1817722.A2703_03170"/>
<comment type="caution">
    <text evidence="2">The sequence shown here is derived from an EMBL/GenBank/DDBJ whole genome shotgun (WGS) entry which is preliminary data.</text>
</comment>
<evidence type="ECO:0000313" key="3">
    <source>
        <dbReference type="Proteomes" id="UP000177979"/>
    </source>
</evidence>
<evidence type="ECO:0000313" key="2">
    <source>
        <dbReference type="EMBL" id="OGD71762.1"/>
    </source>
</evidence>
<dbReference type="InterPro" id="IPR050194">
    <property type="entry name" value="Glycosyltransferase_grp1"/>
</dbReference>
<dbReference type="GO" id="GO:0016757">
    <property type="term" value="F:glycosyltransferase activity"/>
    <property type="evidence" value="ECO:0007669"/>
    <property type="project" value="InterPro"/>
</dbReference>
<dbReference type="InterPro" id="IPR001296">
    <property type="entry name" value="Glyco_trans_1"/>
</dbReference>
<dbReference type="SUPFAM" id="SSF53756">
    <property type="entry name" value="UDP-Glycosyltransferase/glycogen phosphorylase"/>
    <property type="match status" value="1"/>
</dbReference>
<evidence type="ECO:0000259" key="1">
    <source>
        <dbReference type="Pfam" id="PF00534"/>
    </source>
</evidence>
<dbReference type="PANTHER" id="PTHR45947">
    <property type="entry name" value="SULFOQUINOVOSYL TRANSFERASE SQD2"/>
    <property type="match status" value="1"/>
</dbReference>
<dbReference type="Gene3D" id="3.40.50.2000">
    <property type="entry name" value="Glycogen Phosphorylase B"/>
    <property type="match status" value="2"/>
</dbReference>
<dbReference type="PANTHER" id="PTHR45947:SF3">
    <property type="entry name" value="SULFOQUINOVOSYL TRANSFERASE SQD2"/>
    <property type="match status" value="1"/>
</dbReference>
<protein>
    <recommendedName>
        <fullName evidence="1">Glycosyl transferase family 1 domain-containing protein</fullName>
    </recommendedName>
</protein>
<dbReference type="AlphaFoldDB" id="A0A1F5EWJ6"/>
<name>A0A1F5EWJ6_9BACT</name>
<dbReference type="Proteomes" id="UP000177979">
    <property type="component" value="Unassembled WGS sequence"/>
</dbReference>
<gene>
    <name evidence="2" type="ORF">A2703_03170</name>
</gene>
<dbReference type="EMBL" id="MFAG01000023">
    <property type="protein sequence ID" value="OGD71762.1"/>
    <property type="molecule type" value="Genomic_DNA"/>
</dbReference>
<sequence>MKVAIVYDRVNKIGGAERVLLDLHRLYPDAPLYTLVTNEPTALWAKPFKVVPTFFNQLKFFRGHHELLAPFAALAFETFDFRGFDLVISVTSAEAKAVVTRPETLHLCYCLTPTRYLWSGLAAYRQSFPVKLIFDFLIKGLRKSDLIYSSRPDAYLAISKEVSKRITTYYQKKSEVIYPAVDYGYFSASHQHKKDNYYLVVSRLVPYKRTDIAIEAFNQLKKPLLIVGTGSDEARLKKMAGDNIDFLGLVTDVKLRHLYAKAKALICPQEEDFGLTPLEAAATGTPTLAFNAGGFRETIINNDTGLFFESQDQEAIVSVVNRFEAGRHRISAKHCKEQAALFGPDRFGKAFSAKVDTIWREHQKMFMS</sequence>
<dbReference type="Pfam" id="PF00534">
    <property type="entry name" value="Glycos_transf_1"/>
    <property type="match status" value="1"/>
</dbReference>